<name>A0A075H315_9ARCH</name>
<evidence type="ECO:0000313" key="2">
    <source>
        <dbReference type="EMBL" id="AIF10541.1"/>
    </source>
</evidence>
<protein>
    <recommendedName>
        <fullName evidence="1">Hemerythrin-like domain-containing protein</fullName>
    </recommendedName>
</protein>
<dbReference type="GO" id="GO:0005886">
    <property type="term" value="C:plasma membrane"/>
    <property type="evidence" value="ECO:0007669"/>
    <property type="project" value="TreeGrafter"/>
</dbReference>
<dbReference type="InterPro" id="IPR012312">
    <property type="entry name" value="Hemerythrin-like"/>
</dbReference>
<organism evidence="2">
    <name type="scientific">uncultured marine thaumarchaeote KM3_46_F12</name>
    <dbReference type="NCBI Taxonomy" id="1456160"/>
    <lineage>
        <taxon>Archaea</taxon>
        <taxon>Nitrososphaerota</taxon>
        <taxon>environmental samples</taxon>
    </lineage>
</organism>
<dbReference type="PANTHER" id="PTHR39966:SF1">
    <property type="entry name" value="HEMERYTHRIN-LIKE DOMAIN-CONTAINING PROTEIN"/>
    <property type="match status" value="1"/>
</dbReference>
<dbReference type="EMBL" id="KF900894">
    <property type="protein sequence ID" value="AIF10541.1"/>
    <property type="molecule type" value="Genomic_DNA"/>
</dbReference>
<dbReference type="Pfam" id="PF01814">
    <property type="entry name" value="Hemerythrin"/>
    <property type="match status" value="1"/>
</dbReference>
<accession>A0A075H315</accession>
<dbReference type="Gene3D" id="1.20.120.520">
    <property type="entry name" value="nmb1532 protein domain like"/>
    <property type="match status" value="1"/>
</dbReference>
<evidence type="ECO:0000259" key="1">
    <source>
        <dbReference type="Pfam" id="PF01814"/>
    </source>
</evidence>
<dbReference type="PANTHER" id="PTHR39966">
    <property type="entry name" value="BLL2471 PROTEIN-RELATED"/>
    <property type="match status" value="1"/>
</dbReference>
<feature type="domain" description="Hemerythrin-like" evidence="1">
    <location>
        <begin position="14"/>
        <end position="143"/>
    </location>
</feature>
<proteinExistence type="predicted"/>
<reference evidence="2" key="1">
    <citation type="journal article" date="2014" name="Genome Biol. Evol.">
        <title>Pangenome evidence for extensive interdomain horizontal transfer affecting lineage core and shell genes in uncultured planktonic thaumarchaeota and euryarchaeota.</title>
        <authorList>
            <person name="Deschamps P."/>
            <person name="Zivanovic Y."/>
            <person name="Moreira D."/>
            <person name="Rodriguez-Valera F."/>
            <person name="Lopez-Garcia P."/>
        </authorList>
    </citation>
    <scope>NUCLEOTIDE SEQUENCE</scope>
</reference>
<sequence>MSNEVDIMSVKQSATETLRKDHQEIKRVEKIVIKCYQSLYDGKDVPLSDIEKITFLISEFLDSIHYSREEDSYFPCVAAYDSLKEEIRALLIEHEFSRNIARMLSTNLTAWKNGEDKREPVARFLKTYSIYLQDHLSKEEEFFTKAEEQILSQEEEAEMYQQFQSVIAIVEKLSDMVKLIDYLEDQNWYKY</sequence>
<dbReference type="AlphaFoldDB" id="A0A075H315"/>